<organism evidence="2 3">
    <name type="scientific">Humibacter ginsenosidimutans</name>
    <dbReference type="NCBI Taxonomy" id="2599293"/>
    <lineage>
        <taxon>Bacteria</taxon>
        <taxon>Bacillati</taxon>
        <taxon>Actinomycetota</taxon>
        <taxon>Actinomycetes</taxon>
        <taxon>Micrococcales</taxon>
        <taxon>Microbacteriaceae</taxon>
        <taxon>Humibacter</taxon>
    </lineage>
</organism>
<dbReference type="InterPro" id="IPR013785">
    <property type="entry name" value="Aldolase_TIM"/>
</dbReference>
<evidence type="ECO:0000256" key="1">
    <source>
        <dbReference type="ARBA" id="ARBA00023239"/>
    </source>
</evidence>
<reference evidence="2 3" key="1">
    <citation type="submission" date="2019-07" db="EMBL/GenBank/DDBJ databases">
        <title>Full genome sequence of Humibacter sp. WJ7-1.</title>
        <authorList>
            <person name="Im W.-T."/>
        </authorList>
    </citation>
    <scope>NUCLEOTIDE SEQUENCE [LARGE SCALE GENOMIC DNA]</scope>
    <source>
        <strain evidence="2 3">WJ7-1</strain>
    </source>
</reference>
<dbReference type="AlphaFoldDB" id="A0A5B8MAJ3"/>
<dbReference type="GO" id="GO:0008840">
    <property type="term" value="F:4-hydroxy-tetrahydrodipicolinate synthase activity"/>
    <property type="evidence" value="ECO:0007669"/>
    <property type="project" value="TreeGrafter"/>
</dbReference>
<gene>
    <name evidence="2" type="ORF">FPZ11_04840</name>
</gene>
<dbReference type="PANTHER" id="PTHR12128">
    <property type="entry name" value="DIHYDRODIPICOLINATE SYNTHASE"/>
    <property type="match status" value="1"/>
</dbReference>
<proteinExistence type="predicted"/>
<dbReference type="OrthoDB" id="9770698at2"/>
<dbReference type="PANTHER" id="PTHR12128:SF51">
    <property type="entry name" value="BLL4205 PROTEIN"/>
    <property type="match status" value="1"/>
</dbReference>
<dbReference type="SMART" id="SM01130">
    <property type="entry name" value="DHDPS"/>
    <property type="match status" value="1"/>
</dbReference>
<evidence type="ECO:0000313" key="3">
    <source>
        <dbReference type="Proteomes" id="UP000320216"/>
    </source>
</evidence>
<accession>A0A5B8MAJ3</accession>
<keyword evidence="1" id="KW-0456">Lyase</keyword>
<dbReference type="InterPro" id="IPR002220">
    <property type="entry name" value="DapA-like"/>
</dbReference>
<protein>
    <submittedName>
        <fullName evidence="2">Dihydrodipicolinate synthase family protein</fullName>
    </submittedName>
</protein>
<dbReference type="Proteomes" id="UP000320216">
    <property type="component" value="Chromosome"/>
</dbReference>
<dbReference type="EMBL" id="CP042305">
    <property type="protein sequence ID" value="QDZ16702.1"/>
    <property type="molecule type" value="Genomic_DNA"/>
</dbReference>
<dbReference type="KEGG" id="huw:FPZ11_04840"/>
<evidence type="ECO:0000313" key="2">
    <source>
        <dbReference type="EMBL" id="QDZ16702.1"/>
    </source>
</evidence>
<dbReference type="Gene3D" id="3.20.20.70">
    <property type="entry name" value="Aldolase class I"/>
    <property type="match status" value="1"/>
</dbReference>
<name>A0A5B8MAJ3_9MICO</name>
<sequence length="350" mass="38588">MHEQYRRVSARLRSGGVFPAHPLALAEPGQVDWIAQRALSRYYLDAGAHGLAVGVHTTQFALHDDRALLGDVLRCAADVVRGTDALLIAGVTGDCAQAIREAELARDLGYDAVLLATRGEDRHATEKALLERSIAVGEVMPTIAFYMQEKVGGRYLSLQYWRSVFEQTSTVGVKVAPFDRYRTGDVARVLLGSDRWNEIAFLTGNDDSIVLDLITPYRRAVAGTARVVRASGGLLGQWAVGTHAAVQLCSRLKSIDPVRDPVRADELRLGGELVEINSAVFDVDNDFRGSVAGINELLRQQGLLRSAHCLDERDVLSAGQSDLIARVRRLHPELLDEEYVAEHRERWLED</sequence>
<dbReference type="SUPFAM" id="SSF51569">
    <property type="entry name" value="Aldolase"/>
    <property type="match status" value="1"/>
</dbReference>
<keyword evidence="3" id="KW-1185">Reference proteome</keyword>